<dbReference type="InterPro" id="IPR016461">
    <property type="entry name" value="COMT-like"/>
</dbReference>
<feature type="domain" description="O-methyltransferase C-terminal" evidence="5">
    <location>
        <begin position="172"/>
        <end position="361"/>
    </location>
</feature>
<evidence type="ECO:0000313" key="8">
    <source>
        <dbReference type="Proteomes" id="UP001160390"/>
    </source>
</evidence>
<dbReference type="InterPro" id="IPR029063">
    <property type="entry name" value="SAM-dependent_MTases_sf"/>
</dbReference>
<protein>
    <recommendedName>
        <fullName evidence="9">O-methyltransferase domain-containing protein</fullName>
    </recommendedName>
</protein>
<dbReference type="InterPro" id="IPR036388">
    <property type="entry name" value="WH-like_DNA-bd_sf"/>
</dbReference>
<keyword evidence="8" id="KW-1185">Reference proteome</keyword>
<accession>A0AA35PW06</accession>
<name>A0AA35PW06_9HYPO</name>
<evidence type="ECO:0000256" key="3">
    <source>
        <dbReference type="ARBA" id="ARBA00022691"/>
    </source>
</evidence>
<reference evidence="7" key="1">
    <citation type="submission" date="2023-01" db="EMBL/GenBank/DDBJ databases">
        <authorList>
            <person name="Piombo E."/>
        </authorList>
    </citation>
    <scope>NUCLEOTIDE SEQUENCE</scope>
</reference>
<evidence type="ECO:0000259" key="6">
    <source>
        <dbReference type="Pfam" id="PF08100"/>
    </source>
</evidence>
<dbReference type="PANTHER" id="PTHR43712">
    <property type="entry name" value="PUTATIVE (AFU_ORTHOLOGUE AFUA_4G14580)-RELATED"/>
    <property type="match status" value="1"/>
</dbReference>
<dbReference type="SUPFAM" id="SSF53335">
    <property type="entry name" value="S-adenosyl-L-methionine-dependent methyltransferases"/>
    <property type="match status" value="1"/>
</dbReference>
<evidence type="ECO:0000313" key="7">
    <source>
        <dbReference type="EMBL" id="CAI6021668.1"/>
    </source>
</evidence>
<dbReference type="Proteomes" id="UP001160390">
    <property type="component" value="Unassembled WGS sequence"/>
</dbReference>
<dbReference type="Gene3D" id="3.40.50.150">
    <property type="entry name" value="Vaccinia Virus protein VP39"/>
    <property type="match status" value="1"/>
</dbReference>
<gene>
    <name evidence="7" type="ORF">CCHLO57077_00013432</name>
</gene>
<feature type="active site" description="Proton acceptor" evidence="4">
    <location>
        <position position="293"/>
    </location>
</feature>
<keyword evidence="1" id="KW-0489">Methyltransferase</keyword>
<dbReference type="EMBL" id="CABFNP030000459">
    <property type="protein sequence ID" value="CAI6021668.1"/>
    <property type="molecule type" value="Genomic_DNA"/>
</dbReference>
<evidence type="ECO:0008006" key="9">
    <source>
        <dbReference type="Google" id="ProtNLM"/>
    </source>
</evidence>
<dbReference type="InterPro" id="IPR012967">
    <property type="entry name" value="COMT_dimerisation"/>
</dbReference>
<dbReference type="Gene3D" id="1.10.10.10">
    <property type="entry name" value="Winged helix-like DNA-binding domain superfamily/Winged helix DNA-binding domain"/>
    <property type="match status" value="1"/>
</dbReference>
<dbReference type="AlphaFoldDB" id="A0AA35PW06"/>
<organism evidence="7 8">
    <name type="scientific">Clonostachys chloroleuca</name>
    <dbReference type="NCBI Taxonomy" id="1926264"/>
    <lineage>
        <taxon>Eukaryota</taxon>
        <taxon>Fungi</taxon>
        <taxon>Dikarya</taxon>
        <taxon>Ascomycota</taxon>
        <taxon>Pezizomycotina</taxon>
        <taxon>Sordariomycetes</taxon>
        <taxon>Hypocreomycetidae</taxon>
        <taxon>Hypocreales</taxon>
        <taxon>Bionectriaceae</taxon>
        <taxon>Clonostachys</taxon>
    </lineage>
</organism>
<sequence>MTTADRLKSLAQQLAELSAELQDNPEHFIACNDEFTNLAQASTKLLGSIQSPSMYINSMITQMAHFTALRLFIEWGVFDAIPSQDFISLENLAKKVNVDVQLITRFSRILVAQGALKQDGTKSLAHTTISKMFIRESPMHSLIRMGYDMHLKSCSYIVSFFEKYGAKEPQGRLETVFAFASGDPDLTVWEHLNQNPETMKNFMVSMVAMSQRLSITGSYDFSWVLSPKYQERTLIVDVGGGKGHALQAIYDVTPGLPMDRCVVQDLDVVVIESKKVAEYPLRALIYYIRRCLHDYGDPDCVEILQHIRRSMAGDSRLIIAEQILSDQPSLVASATDIYMLTLGGKERTLDGFRAITADAGLEIVEIHDSGDDDLALIECRKF</sequence>
<dbReference type="InterPro" id="IPR001077">
    <property type="entry name" value="COMT_C"/>
</dbReference>
<dbReference type="PIRSF" id="PIRSF005739">
    <property type="entry name" value="O-mtase"/>
    <property type="match status" value="1"/>
</dbReference>
<keyword evidence="2" id="KW-0808">Transferase</keyword>
<keyword evidence="3" id="KW-0949">S-adenosyl-L-methionine</keyword>
<proteinExistence type="predicted"/>
<dbReference type="SUPFAM" id="SSF46785">
    <property type="entry name" value="Winged helix' DNA-binding domain"/>
    <property type="match status" value="1"/>
</dbReference>
<feature type="domain" description="O-methyltransferase dimerisation" evidence="6">
    <location>
        <begin position="65"/>
        <end position="135"/>
    </location>
</feature>
<evidence type="ECO:0000256" key="4">
    <source>
        <dbReference type="PIRSR" id="PIRSR005739-1"/>
    </source>
</evidence>
<evidence type="ECO:0000256" key="2">
    <source>
        <dbReference type="ARBA" id="ARBA00022679"/>
    </source>
</evidence>
<evidence type="ECO:0000259" key="5">
    <source>
        <dbReference type="Pfam" id="PF00891"/>
    </source>
</evidence>
<dbReference type="PANTHER" id="PTHR43712:SF2">
    <property type="entry name" value="O-METHYLTRANSFERASE CICE"/>
    <property type="match status" value="1"/>
</dbReference>
<dbReference type="Pfam" id="PF08100">
    <property type="entry name" value="Dimerisation"/>
    <property type="match status" value="1"/>
</dbReference>
<dbReference type="GO" id="GO:0046983">
    <property type="term" value="F:protein dimerization activity"/>
    <property type="evidence" value="ECO:0007669"/>
    <property type="project" value="InterPro"/>
</dbReference>
<dbReference type="InterPro" id="IPR036390">
    <property type="entry name" value="WH_DNA-bd_sf"/>
</dbReference>
<dbReference type="GO" id="GO:0032259">
    <property type="term" value="P:methylation"/>
    <property type="evidence" value="ECO:0007669"/>
    <property type="project" value="UniProtKB-KW"/>
</dbReference>
<dbReference type="GO" id="GO:0008171">
    <property type="term" value="F:O-methyltransferase activity"/>
    <property type="evidence" value="ECO:0007669"/>
    <property type="project" value="InterPro"/>
</dbReference>
<dbReference type="Pfam" id="PF00891">
    <property type="entry name" value="Methyltransf_2"/>
    <property type="match status" value="1"/>
</dbReference>
<evidence type="ECO:0000256" key="1">
    <source>
        <dbReference type="ARBA" id="ARBA00022603"/>
    </source>
</evidence>
<comment type="caution">
    <text evidence="7">The sequence shown here is derived from an EMBL/GenBank/DDBJ whole genome shotgun (WGS) entry which is preliminary data.</text>
</comment>
<dbReference type="PROSITE" id="PS51683">
    <property type="entry name" value="SAM_OMT_II"/>
    <property type="match status" value="1"/>
</dbReference>